<dbReference type="SUPFAM" id="SSF55729">
    <property type="entry name" value="Acyl-CoA N-acyltransferases (Nat)"/>
    <property type="match status" value="1"/>
</dbReference>
<feature type="domain" description="N-acetyltransferase" evidence="1">
    <location>
        <begin position="11"/>
        <end position="151"/>
    </location>
</feature>
<dbReference type="GO" id="GO:0016747">
    <property type="term" value="F:acyltransferase activity, transferring groups other than amino-acyl groups"/>
    <property type="evidence" value="ECO:0007669"/>
    <property type="project" value="InterPro"/>
</dbReference>
<dbReference type="InterPro" id="IPR016181">
    <property type="entry name" value="Acyl_CoA_acyltransferase"/>
</dbReference>
<comment type="caution">
    <text evidence="2">The sequence shown here is derived from an EMBL/GenBank/DDBJ whole genome shotgun (WGS) entry which is preliminary data.</text>
</comment>
<dbReference type="EMBL" id="SHBL01000021">
    <property type="protein sequence ID" value="RZO23874.1"/>
    <property type="molecule type" value="Genomic_DNA"/>
</dbReference>
<organism evidence="2 3">
    <name type="scientific">SAR86 cluster bacterium</name>
    <dbReference type="NCBI Taxonomy" id="2030880"/>
    <lineage>
        <taxon>Bacteria</taxon>
        <taxon>Pseudomonadati</taxon>
        <taxon>Pseudomonadota</taxon>
        <taxon>Gammaproteobacteria</taxon>
        <taxon>SAR86 cluster</taxon>
    </lineage>
</organism>
<dbReference type="Proteomes" id="UP000320146">
    <property type="component" value="Unassembled WGS sequence"/>
</dbReference>
<gene>
    <name evidence="2" type="ORF">EVA99_02905</name>
</gene>
<evidence type="ECO:0000259" key="1">
    <source>
        <dbReference type="PROSITE" id="PS51186"/>
    </source>
</evidence>
<evidence type="ECO:0000313" key="2">
    <source>
        <dbReference type="EMBL" id="RZO23874.1"/>
    </source>
</evidence>
<dbReference type="CDD" id="cd04301">
    <property type="entry name" value="NAT_SF"/>
    <property type="match status" value="1"/>
</dbReference>
<reference evidence="2 3" key="1">
    <citation type="submission" date="2019-02" db="EMBL/GenBank/DDBJ databases">
        <title>Prokaryotic population dynamics and viral predation in marine succession experiment using metagenomics: the confinement effect.</title>
        <authorList>
            <person name="Haro-Moreno J.M."/>
            <person name="Rodriguez-Valera F."/>
            <person name="Lopez-Perez M."/>
        </authorList>
    </citation>
    <scope>NUCLEOTIDE SEQUENCE [LARGE SCALE GENOMIC DNA]</scope>
    <source>
        <strain evidence="2">MED-G166</strain>
    </source>
</reference>
<dbReference type="PROSITE" id="PS51186">
    <property type="entry name" value="GNAT"/>
    <property type="match status" value="1"/>
</dbReference>
<name>A0A520MRM7_9GAMM</name>
<dbReference type="Gene3D" id="3.40.630.30">
    <property type="match status" value="1"/>
</dbReference>
<evidence type="ECO:0000313" key="3">
    <source>
        <dbReference type="Proteomes" id="UP000320146"/>
    </source>
</evidence>
<protein>
    <submittedName>
        <fullName evidence="2">GNAT family N-acetyltransferase</fullName>
    </submittedName>
</protein>
<dbReference type="AlphaFoldDB" id="A0A520MRM7"/>
<proteinExistence type="predicted"/>
<dbReference type="Pfam" id="PF13673">
    <property type="entry name" value="Acetyltransf_10"/>
    <property type="match status" value="1"/>
</dbReference>
<accession>A0A520MRM7</accession>
<dbReference type="InterPro" id="IPR000182">
    <property type="entry name" value="GNAT_dom"/>
</dbReference>
<keyword evidence="2" id="KW-0808">Transferase</keyword>
<sequence length="151" mass="17542">MSNQNRAVIIKTFQQLNKAELYEIIQLRIAVFIIEQDCPYQDLDGMDDQGLHMWIEEDGEIVSYLRINPAATRFTEPSLGRIVTKMTYRNKGLGEILINKAIEEVCKAEPTAIRISAQSYLENYYEKFGFIKCSEEYLEDNIPHIEMLRDA</sequence>